<protein>
    <submittedName>
        <fullName evidence="7">Uncharacterized protein</fullName>
    </submittedName>
</protein>
<dbReference type="AlphaFoldDB" id="A0A438F6G5"/>
<evidence type="ECO:0000256" key="6">
    <source>
        <dbReference type="SAM" id="MobiDB-lite"/>
    </source>
</evidence>
<dbReference type="GO" id="GO:0009570">
    <property type="term" value="C:chloroplast stroma"/>
    <property type="evidence" value="ECO:0007669"/>
    <property type="project" value="UniProtKB-SubCell"/>
</dbReference>
<keyword evidence="4" id="KW-0809">Transit peptide</keyword>
<proteinExistence type="inferred from homology"/>
<evidence type="ECO:0000256" key="1">
    <source>
        <dbReference type="ARBA" id="ARBA00004470"/>
    </source>
</evidence>
<feature type="region of interest" description="Disordered" evidence="6">
    <location>
        <begin position="1"/>
        <end position="26"/>
    </location>
</feature>
<name>A0A438F6G5_VITVI</name>
<dbReference type="InterPro" id="IPR052495">
    <property type="entry name" value="Alpha-glucan_binding_chloro"/>
</dbReference>
<accession>A0A438F6G5</accession>
<dbReference type="EMBL" id="QGNW01001112">
    <property type="protein sequence ID" value="RVW55600.1"/>
    <property type="molecule type" value="Genomic_DNA"/>
</dbReference>
<dbReference type="PANTHER" id="PTHR34113">
    <property type="entry name" value="INACTIVE PURPLE ACID PHOSPHATASE-LIKE PROTEIN"/>
    <property type="match status" value="1"/>
</dbReference>
<keyword evidence="3" id="KW-0934">Plastid</keyword>
<evidence type="ECO:0000256" key="5">
    <source>
        <dbReference type="ARBA" id="ARBA00038237"/>
    </source>
</evidence>
<comment type="caution">
    <text evidence="7">The sequence shown here is derived from an EMBL/GenBank/DDBJ whole genome shotgun (WGS) entry which is preliminary data.</text>
</comment>
<comment type="similarity">
    <text evidence="5">Belongs to the ESV1 family.</text>
</comment>
<reference evidence="7 8" key="1">
    <citation type="journal article" date="2018" name="PLoS Genet.">
        <title>Population sequencing reveals clonal diversity and ancestral inbreeding in the grapevine cultivar Chardonnay.</title>
        <authorList>
            <person name="Roach M.J."/>
            <person name="Johnson D.L."/>
            <person name="Bohlmann J."/>
            <person name="van Vuuren H.J."/>
            <person name="Jones S.J."/>
            <person name="Pretorius I.S."/>
            <person name="Schmidt S.A."/>
            <person name="Borneman A.R."/>
        </authorList>
    </citation>
    <scope>NUCLEOTIDE SEQUENCE [LARGE SCALE GENOMIC DNA]</scope>
    <source>
        <strain evidence="8">cv. Chardonnay</strain>
        <tissue evidence="7">Leaf</tissue>
    </source>
</reference>
<evidence type="ECO:0000256" key="4">
    <source>
        <dbReference type="ARBA" id="ARBA00022946"/>
    </source>
</evidence>
<dbReference type="PANTHER" id="PTHR34113:SF2">
    <property type="entry name" value="PROTEIN LIKE EARLY STARVATION, CHLOROPLASTIC"/>
    <property type="match status" value="1"/>
</dbReference>
<comment type="subcellular location">
    <subcellularLocation>
        <location evidence="1">Plastid</location>
        <location evidence="1">Chloroplast stroma</location>
    </subcellularLocation>
</comment>
<sequence>MDSEGKSDDAGSLQTARTSSPYLTPAESLMEKEQSVDFLSIPFESRFSESSHNPPLPPLQSLTEDMQQKLFVLLMRWMEHCPMEWTLIRGVSADHVIEWEEKFWEAADKFQYKELGSEKSGRDATGNVWREYWKESMWQDCGLMHMEKTADKWGKNGKGDEWHEKWWEQYDASGKADKWAHKWCSMIQTHNLRLVMLMFGMKVPIYYLAFKPH</sequence>
<evidence type="ECO:0000313" key="7">
    <source>
        <dbReference type="EMBL" id="RVW55600.1"/>
    </source>
</evidence>
<feature type="compositionally biased region" description="Polar residues" evidence="6">
    <location>
        <begin position="12"/>
        <end position="22"/>
    </location>
</feature>
<organism evidence="7 8">
    <name type="scientific">Vitis vinifera</name>
    <name type="common">Grape</name>
    <dbReference type="NCBI Taxonomy" id="29760"/>
    <lineage>
        <taxon>Eukaryota</taxon>
        <taxon>Viridiplantae</taxon>
        <taxon>Streptophyta</taxon>
        <taxon>Embryophyta</taxon>
        <taxon>Tracheophyta</taxon>
        <taxon>Spermatophyta</taxon>
        <taxon>Magnoliopsida</taxon>
        <taxon>eudicotyledons</taxon>
        <taxon>Gunneridae</taxon>
        <taxon>Pentapetalae</taxon>
        <taxon>rosids</taxon>
        <taxon>Vitales</taxon>
        <taxon>Vitaceae</taxon>
        <taxon>Viteae</taxon>
        <taxon>Vitis</taxon>
    </lineage>
</organism>
<evidence type="ECO:0000256" key="3">
    <source>
        <dbReference type="ARBA" id="ARBA00022640"/>
    </source>
</evidence>
<evidence type="ECO:0000313" key="8">
    <source>
        <dbReference type="Proteomes" id="UP000288805"/>
    </source>
</evidence>
<gene>
    <name evidence="7" type="ORF">CK203_102830</name>
</gene>
<evidence type="ECO:0000256" key="2">
    <source>
        <dbReference type="ARBA" id="ARBA00022528"/>
    </source>
</evidence>
<keyword evidence="2" id="KW-0150">Chloroplast</keyword>
<dbReference type="Proteomes" id="UP000288805">
    <property type="component" value="Unassembled WGS sequence"/>
</dbReference>